<evidence type="ECO:0000313" key="2">
    <source>
        <dbReference type="EMBL" id="TYK01188.1"/>
    </source>
</evidence>
<gene>
    <name evidence="2" type="ORF">E5676_scaffold2044G00340</name>
    <name evidence="1" type="ORF">E6C27_scaffold79G001740</name>
</gene>
<dbReference type="EMBL" id="SSTD01016295">
    <property type="protein sequence ID" value="TYK01188.1"/>
    <property type="molecule type" value="Genomic_DNA"/>
</dbReference>
<evidence type="ECO:0000313" key="3">
    <source>
        <dbReference type="Proteomes" id="UP000321393"/>
    </source>
</evidence>
<protein>
    <submittedName>
        <fullName evidence="2">Retrovirus-related Pol polyprotein from transposon TNT 1-94</fullName>
    </submittedName>
</protein>
<dbReference type="Proteomes" id="UP000321393">
    <property type="component" value="Unassembled WGS sequence"/>
</dbReference>
<reference evidence="3 4" key="1">
    <citation type="submission" date="2019-08" db="EMBL/GenBank/DDBJ databases">
        <title>Draft genome sequences of two oriental melons (Cucumis melo L. var makuwa).</title>
        <authorList>
            <person name="Kwon S.-Y."/>
        </authorList>
    </citation>
    <scope>NUCLEOTIDE SEQUENCE [LARGE SCALE GENOMIC DNA]</scope>
    <source>
        <strain evidence="4">cv. Chang Bougi</strain>
        <strain evidence="3">cv. SW 3</strain>
        <tissue evidence="2">Leaf</tissue>
    </source>
</reference>
<proteinExistence type="predicted"/>
<dbReference type="EMBL" id="SSTE01004244">
    <property type="protein sequence ID" value="KAA0062655.1"/>
    <property type="molecule type" value="Genomic_DNA"/>
</dbReference>
<name>A0A5D3BQ57_CUCMM</name>
<evidence type="ECO:0000313" key="4">
    <source>
        <dbReference type="Proteomes" id="UP000321947"/>
    </source>
</evidence>
<dbReference type="AlphaFoldDB" id="A0A5D3BQ57"/>
<dbReference type="Proteomes" id="UP000321947">
    <property type="component" value="Unassembled WGS sequence"/>
</dbReference>
<dbReference type="OrthoDB" id="1720782at2759"/>
<evidence type="ECO:0000313" key="1">
    <source>
        <dbReference type="EMBL" id="KAA0062655.1"/>
    </source>
</evidence>
<comment type="caution">
    <text evidence="2">The sequence shown here is derived from an EMBL/GenBank/DDBJ whole genome shotgun (WGS) entry which is preliminary data.</text>
</comment>
<sequence length="128" mass="13888">MSTSHIGTVNTSTINLSNTYHVPNLTFNLVSVGQLCNLGLTIVFSSHGYQVQNPQTGQVIGTGRKASLSRPYPFFTDPFTNLFPTSDSPPDTTPCPPLTSELTQSYTIFALPDLTCAPCEEPEPTHVR</sequence>
<accession>A0A5D3BQ57</accession>
<organism evidence="2 4">
    <name type="scientific">Cucumis melo var. makuwa</name>
    <name type="common">Oriental melon</name>
    <dbReference type="NCBI Taxonomy" id="1194695"/>
    <lineage>
        <taxon>Eukaryota</taxon>
        <taxon>Viridiplantae</taxon>
        <taxon>Streptophyta</taxon>
        <taxon>Embryophyta</taxon>
        <taxon>Tracheophyta</taxon>
        <taxon>Spermatophyta</taxon>
        <taxon>Magnoliopsida</taxon>
        <taxon>eudicotyledons</taxon>
        <taxon>Gunneridae</taxon>
        <taxon>Pentapetalae</taxon>
        <taxon>rosids</taxon>
        <taxon>fabids</taxon>
        <taxon>Cucurbitales</taxon>
        <taxon>Cucurbitaceae</taxon>
        <taxon>Benincaseae</taxon>
        <taxon>Cucumis</taxon>
    </lineage>
</organism>